<reference evidence="2" key="1">
    <citation type="journal article" date="2021" name="PeerJ">
        <title>Extensive microbial diversity within the chicken gut microbiome revealed by metagenomics and culture.</title>
        <authorList>
            <person name="Gilroy R."/>
            <person name="Ravi A."/>
            <person name="Getino M."/>
            <person name="Pursley I."/>
            <person name="Horton D.L."/>
            <person name="Alikhan N.F."/>
            <person name="Baker D."/>
            <person name="Gharbi K."/>
            <person name="Hall N."/>
            <person name="Watson M."/>
            <person name="Adriaenssens E.M."/>
            <person name="Foster-Nyarko E."/>
            <person name="Jarju S."/>
            <person name="Secka A."/>
            <person name="Antonio M."/>
            <person name="Oren A."/>
            <person name="Chaudhuri R.R."/>
            <person name="La Ragione R."/>
            <person name="Hildebrand F."/>
            <person name="Pallen M.J."/>
        </authorList>
    </citation>
    <scope>NUCLEOTIDE SEQUENCE</scope>
    <source>
        <strain evidence="2">ChiHjej13B12-4958</strain>
    </source>
</reference>
<dbReference type="Proteomes" id="UP000823858">
    <property type="component" value="Unassembled WGS sequence"/>
</dbReference>
<dbReference type="AlphaFoldDB" id="A0A9D2QC62"/>
<evidence type="ECO:0000313" key="2">
    <source>
        <dbReference type="EMBL" id="HJC84856.1"/>
    </source>
</evidence>
<gene>
    <name evidence="2" type="ORF">H9751_04795</name>
</gene>
<reference evidence="2" key="2">
    <citation type="submission" date="2021-04" db="EMBL/GenBank/DDBJ databases">
        <authorList>
            <person name="Gilroy R."/>
        </authorList>
    </citation>
    <scope>NUCLEOTIDE SEQUENCE</scope>
    <source>
        <strain evidence="2">ChiHjej13B12-4958</strain>
    </source>
</reference>
<dbReference type="EMBL" id="DWVP01000010">
    <property type="protein sequence ID" value="HJC84856.1"/>
    <property type="molecule type" value="Genomic_DNA"/>
</dbReference>
<proteinExistence type="predicted"/>
<keyword evidence="1" id="KW-0472">Membrane</keyword>
<evidence type="ECO:0000313" key="3">
    <source>
        <dbReference type="Proteomes" id="UP000823858"/>
    </source>
</evidence>
<name>A0A9D2QC62_9CORY</name>
<sequence>MAIISLGAVVMLIGLGDPNVSYGDDEVMTGLGALLFIGGCLLVPAVTIRAFVKLFMILTSNGRYGQDRYGVPMR</sequence>
<comment type="caution">
    <text evidence="2">The sequence shown here is derived from an EMBL/GenBank/DDBJ whole genome shotgun (WGS) entry which is preliminary data.</text>
</comment>
<feature type="transmembrane region" description="Helical" evidence="1">
    <location>
        <begin position="33"/>
        <end position="52"/>
    </location>
</feature>
<evidence type="ECO:0000256" key="1">
    <source>
        <dbReference type="SAM" id="Phobius"/>
    </source>
</evidence>
<organism evidence="2 3">
    <name type="scientific">Candidatus Corynebacterium faecigallinarum</name>
    <dbReference type="NCBI Taxonomy" id="2838528"/>
    <lineage>
        <taxon>Bacteria</taxon>
        <taxon>Bacillati</taxon>
        <taxon>Actinomycetota</taxon>
        <taxon>Actinomycetes</taxon>
        <taxon>Mycobacteriales</taxon>
        <taxon>Corynebacteriaceae</taxon>
        <taxon>Corynebacterium</taxon>
    </lineage>
</organism>
<accession>A0A9D2QC62</accession>
<protein>
    <submittedName>
        <fullName evidence="2">Uncharacterized protein</fullName>
    </submittedName>
</protein>
<keyword evidence="1" id="KW-1133">Transmembrane helix</keyword>
<keyword evidence="1" id="KW-0812">Transmembrane</keyword>